<keyword evidence="1" id="KW-1133">Transmembrane helix</keyword>
<evidence type="ECO:0000313" key="3">
    <source>
        <dbReference type="Proteomes" id="UP000177659"/>
    </source>
</evidence>
<reference evidence="2 3" key="1">
    <citation type="journal article" date="2016" name="Nat. Commun.">
        <title>Thousands of microbial genomes shed light on interconnected biogeochemical processes in an aquifer system.</title>
        <authorList>
            <person name="Anantharaman K."/>
            <person name="Brown C.T."/>
            <person name="Hug L.A."/>
            <person name="Sharon I."/>
            <person name="Castelle C.J."/>
            <person name="Probst A.J."/>
            <person name="Thomas B.C."/>
            <person name="Singh A."/>
            <person name="Wilkins M.J."/>
            <person name="Karaoz U."/>
            <person name="Brodie E.L."/>
            <person name="Williams K.H."/>
            <person name="Hubbard S.S."/>
            <person name="Banfield J.F."/>
        </authorList>
    </citation>
    <scope>NUCLEOTIDE SEQUENCE [LARGE SCALE GENOMIC DNA]</scope>
</reference>
<dbReference type="Proteomes" id="UP000177659">
    <property type="component" value="Unassembled WGS sequence"/>
</dbReference>
<feature type="transmembrane region" description="Helical" evidence="1">
    <location>
        <begin position="21"/>
        <end position="41"/>
    </location>
</feature>
<gene>
    <name evidence="2" type="ORF">A3D62_01770</name>
</gene>
<name>A0A1F6D1Y4_9BACT</name>
<evidence type="ECO:0000256" key="1">
    <source>
        <dbReference type="SAM" id="Phobius"/>
    </source>
</evidence>
<sequence>MLRVRRMYYLKKVINPFAFKVYGLAAVALGTFKMVSVQNVIANMPGFLDLGSMYVFMRAALLNTELSVQLALIVATLLALLVLKDALKRGVAPLHKTVQVRI</sequence>
<keyword evidence="1" id="KW-0472">Membrane</keyword>
<organism evidence="2 3">
    <name type="scientific">Candidatus Kaiserbacteria bacterium RIFCSPHIGHO2_02_FULL_49_11</name>
    <dbReference type="NCBI Taxonomy" id="1798489"/>
    <lineage>
        <taxon>Bacteria</taxon>
        <taxon>Candidatus Kaiseribacteriota</taxon>
    </lineage>
</organism>
<comment type="caution">
    <text evidence="2">The sequence shown here is derived from an EMBL/GenBank/DDBJ whole genome shotgun (WGS) entry which is preliminary data.</text>
</comment>
<accession>A0A1F6D1Y4</accession>
<protein>
    <submittedName>
        <fullName evidence="2">Uncharacterized protein</fullName>
    </submittedName>
</protein>
<evidence type="ECO:0000313" key="2">
    <source>
        <dbReference type="EMBL" id="OGG55330.1"/>
    </source>
</evidence>
<proteinExistence type="predicted"/>
<keyword evidence="1" id="KW-0812">Transmembrane</keyword>
<dbReference type="AlphaFoldDB" id="A0A1F6D1Y4"/>
<feature type="transmembrane region" description="Helical" evidence="1">
    <location>
        <begin position="61"/>
        <end position="83"/>
    </location>
</feature>
<dbReference type="EMBL" id="MFLC01000005">
    <property type="protein sequence ID" value="OGG55330.1"/>
    <property type="molecule type" value="Genomic_DNA"/>
</dbReference>